<dbReference type="RefSeq" id="WP_238749226.1">
    <property type="nucleotide sequence ID" value="NZ_CAKLPZ010000001.1"/>
</dbReference>
<accession>A0ABN8F1Q9</accession>
<dbReference type="EMBL" id="CAKLPZ010000001">
    <property type="protein sequence ID" value="CAH0999028.1"/>
    <property type="molecule type" value="Genomic_DNA"/>
</dbReference>
<dbReference type="Gene3D" id="2.40.160.50">
    <property type="entry name" value="membrane protein fhac: a member of the omp85/tpsb transporter family"/>
    <property type="match status" value="1"/>
</dbReference>
<keyword evidence="1" id="KW-0732">Signal</keyword>
<evidence type="ECO:0000313" key="2">
    <source>
        <dbReference type="EMBL" id="CAH0999028.1"/>
    </source>
</evidence>
<proteinExistence type="predicted"/>
<feature type="signal peptide" evidence="1">
    <location>
        <begin position="1"/>
        <end position="19"/>
    </location>
</feature>
<feature type="chain" id="PRO_5047282378" description="Bacterial surface antigen (D15) domain-containing protein" evidence="1">
    <location>
        <begin position="20"/>
        <end position="593"/>
    </location>
</feature>
<gene>
    <name evidence="2" type="ORF">LEM8419_00323</name>
</gene>
<keyword evidence="3" id="KW-1185">Reference proteome</keyword>
<protein>
    <recommendedName>
        <fullName evidence="4">Bacterial surface antigen (D15) domain-containing protein</fullName>
    </recommendedName>
</protein>
<organism evidence="2 3">
    <name type="scientific">Neolewinella maritima</name>
    <dbReference type="NCBI Taxonomy" id="1383882"/>
    <lineage>
        <taxon>Bacteria</taxon>
        <taxon>Pseudomonadati</taxon>
        <taxon>Bacteroidota</taxon>
        <taxon>Saprospiria</taxon>
        <taxon>Saprospirales</taxon>
        <taxon>Lewinellaceae</taxon>
        <taxon>Neolewinella</taxon>
    </lineage>
</organism>
<evidence type="ECO:0008006" key="4">
    <source>
        <dbReference type="Google" id="ProtNLM"/>
    </source>
</evidence>
<reference evidence="2" key="1">
    <citation type="submission" date="2021-12" db="EMBL/GenBank/DDBJ databases">
        <authorList>
            <person name="Rodrigo-Torres L."/>
            <person name="Arahal R. D."/>
            <person name="Lucena T."/>
        </authorList>
    </citation>
    <scope>NUCLEOTIDE SEQUENCE</scope>
    <source>
        <strain evidence="2">CECT 8419</strain>
    </source>
</reference>
<evidence type="ECO:0000313" key="3">
    <source>
        <dbReference type="Proteomes" id="UP000837803"/>
    </source>
</evidence>
<sequence length="593" mass="66647">MRCLLLLFLYCLSSPGARAQVQESVAEKTLRADWTLIPSGSDFTFTDRLPKSFADSAAVRRFLTTWRDRQRESAYWEASVDSVVRSGPSALTAYLHRGPSYAWSELTLPDDPLIERWARRSGYRQRRFAGGRPLSPAAWATVRDSLVSRAAAGGYPFASVALTDIEWVAPGQLAARVDVRTGPLIRVGEVSVPEEVRVRNIFLERYLGLVAGEVYSQRRVRRLQERIAQLPYLTMRGAPAVSFRDSLAYIDLPLSRRPASRFDFVIGVLPNSQATGKLLITGELNGELYNGFGQGERIAVRFEQLRPQTQELQLALDYPFVFGLPFGFEGELELYRRDTSFLNLSWHLAGTYIREGNDRLSAFWEQRSTIVPGLDSTRLVNGQLPDTLGVSRSFFGLQLRRTRTDRRFSPRNGYTVDISGAAGFRRLRNIDFTGEAADSLKRRSTQFQVGAALDFYVEPLVGTVLYLGLRARALLTDREVLANEQFRIGGARLLRGFDEQRFFATDYQVLTAEFRLLLGERAFLYTFVDAARLNQRSSNRPDLPIDYPIGLGAGVNFETRAGIFGLSLAVGRRTDEPFDLGAPKVHLGYVSVF</sequence>
<name>A0ABN8F1Q9_9BACT</name>
<dbReference type="Proteomes" id="UP000837803">
    <property type="component" value="Unassembled WGS sequence"/>
</dbReference>
<comment type="caution">
    <text evidence="2">The sequence shown here is derived from an EMBL/GenBank/DDBJ whole genome shotgun (WGS) entry which is preliminary data.</text>
</comment>
<evidence type="ECO:0000256" key="1">
    <source>
        <dbReference type="SAM" id="SignalP"/>
    </source>
</evidence>